<sequence>MNRAPRLRYLAVTGLAALLIGGISVTGITPRLIWNASASVPLGLYVLQPVDSLAVGDLVAIDPPEPLAGFITERGYTAVGVPLLKHVAALAGQRVCRSGSTITIDEAEVAEALPQDRLGRNLPVWQGCRIVGPGEVFLLNDGVRDSLDGRYFGPLPAQSVIGRAIPLWTDDAHSACRSAGAEVAPPSH</sequence>
<evidence type="ECO:0000313" key="3">
    <source>
        <dbReference type="Proteomes" id="UP000509322"/>
    </source>
</evidence>
<reference evidence="2 3" key="1">
    <citation type="submission" date="2020-07" db="EMBL/GenBank/DDBJ databases">
        <title>The complete genome of Paracoccus pantotrophus ACCC 10489.</title>
        <authorList>
            <person name="Si Y."/>
        </authorList>
    </citation>
    <scope>NUCLEOTIDE SEQUENCE [LARGE SCALE GENOMIC DNA]</scope>
    <source>
        <strain evidence="3">ACCC 10489</strain>
    </source>
</reference>
<dbReference type="RefSeq" id="WP_179921966.1">
    <property type="nucleotide sequence ID" value="NZ_CP058690.1"/>
</dbReference>
<organism evidence="2 3">
    <name type="scientific">Paracoccus pantotrophus</name>
    <name type="common">Thiosphaera pantotropha</name>
    <dbReference type="NCBI Taxonomy" id="82367"/>
    <lineage>
        <taxon>Bacteria</taxon>
        <taxon>Pseudomonadati</taxon>
        <taxon>Pseudomonadota</taxon>
        <taxon>Alphaproteobacteria</taxon>
        <taxon>Rhodobacterales</taxon>
        <taxon>Paracoccaceae</taxon>
        <taxon>Paracoccus</taxon>
    </lineage>
</organism>
<dbReference type="InterPro" id="IPR036286">
    <property type="entry name" value="LexA/Signal_pep-like_sf"/>
</dbReference>
<dbReference type="GO" id="GO:0004252">
    <property type="term" value="F:serine-type endopeptidase activity"/>
    <property type="evidence" value="ECO:0007669"/>
    <property type="project" value="InterPro"/>
</dbReference>
<feature type="domain" description="Peptidase S26" evidence="1">
    <location>
        <begin position="8"/>
        <end position="168"/>
    </location>
</feature>
<accession>A0A7H9C232</accession>
<dbReference type="Pfam" id="PF10502">
    <property type="entry name" value="Peptidase_S26"/>
    <property type="match status" value="1"/>
</dbReference>
<protein>
    <submittedName>
        <fullName evidence="2">S26 family signal peptidase</fullName>
    </submittedName>
</protein>
<dbReference type="AlphaFoldDB" id="A0A7H9C232"/>
<dbReference type="SUPFAM" id="SSF51306">
    <property type="entry name" value="LexA/Signal peptidase"/>
    <property type="match status" value="1"/>
</dbReference>
<dbReference type="Proteomes" id="UP000509322">
    <property type="component" value="Chromosome 2"/>
</dbReference>
<evidence type="ECO:0000313" key="2">
    <source>
        <dbReference type="EMBL" id="QLH16121.1"/>
    </source>
</evidence>
<dbReference type="InterPro" id="IPR019533">
    <property type="entry name" value="Peptidase_S26"/>
</dbReference>
<dbReference type="Gene3D" id="2.10.109.10">
    <property type="entry name" value="Umud Fragment, subunit A"/>
    <property type="match status" value="1"/>
</dbReference>
<dbReference type="EMBL" id="CP058690">
    <property type="protein sequence ID" value="QLH16121.1"/>
    <property type="molecule type" value="Genomic_DNA"/>
</dbReference>
<name>A0A7H9C232_PARPN</name>
<evidence type="ECO:0000259" key="1">
    <source>
        <dbReference type="Pfam" id="PF10502"/>
    </source>
</evidence>
<proteinExistence type="predicted"/>
<dbReference type="GO" id="GO:0006465">
    <property type="term" value="P:signal peptide processing"/>
    <property type="evidence" value="ECO:0007669"/>
    <property type="project" value="InterPro"/>
</dbReference>
<dbReference type="CDD" id="cd06530">
    <property type="entry name" value="S26_SPase_I"/>
    <property type="match status" value="1"/>
</dbReference>
<gene>
    <name evidence="2" type="ORF">HYQ43_18650</name>
</gene>